<evidence type="ECO:0000256" key="1">
    <source>
        <dbReference type="ARBA" id="ARBA00001917"/>
    </source>
</evidence>
<comment type="cofactor">
    <cofactor evidence="2">
        <name>[4Fe-4S] cluster</name>
        <dbReference type="ChEBI" id="CHEBI:49883"/>
    </cofactor>
</comment>
<name>A0A1X7MT01_9HYPH</name>
<evidence type="ECO:0000313" key="12">
    <source>
        <dbReference type="EMBL" id="SMH27754.1"/>
    </source>
</evidence>
<dbReference type="SUPFAM" id="SSF51395">
    <property type="entry name" value="FMN-linked oxidoreductases"/>
    <property type="match status" value="1"/>
</dbReference>
<dbReference type="PANTHER" id="PTHR42917:SF2">
    <property type="entry name" value="2,4-DIENOYL-COA REDUCTASE [(2E)-ENOYL-COA-PRODUCING]"/>
    <property type="match status" value="1"/>
</dbReference>
<keyword evidence="7" id="KW-0560">Oxidoreductase</keyword>
<protein>
    <recommendedName>
        <fullName evidence="11">NADH:flavin oxidoreductase/NADH oxidase N-terminal domain-containing protein</fullName>
    </recommendedName>
</protein>
<dbReference type="PANTHER" id="PTHR42917">
    <property type="entry name" value="2,4-DIENOYL-COA REDUCTASE"/>
    <property type="match status" value="1"/>
</dbReference>
<keyword evidence="5" id="KW-0288">FMN</keyword>
<dbReference type="PRINTS" id="PR00411">
    <property type="entry name" value="PNDRDTASEI"/>
</dbReference>
<evidence type="ECO:0000256" key="5">
    <source>
        <dbReference type="ARBA" id="ARBA00022643"/>
    </source>
</evidence>
<keyword evidence="4" id="KW-0285">Flavoprotein</keyword>
<dbReference type="Gene3D" id="3.20.20.70">
    <property type="entry name" value="Aldolase class I"/>
    <property type="match status" value="1"/>
</dbReference>
<keyword evidence="8" id="KW-0408">Iron</keyword>
<dbReference type="InterPro" id="IPR013785">
    <property type="entry name" value="Aldolase_TIM"/>
</dbReference>
<feature type="domain" description="NADH:flavin oxidoreductase/NADH oxidase N-terminal" evidence="11">
    <location>
        <begin position="16"/>
        <end position="348"/>
    </location>
</feature>
<dbReference type="InterPro" id="IPR051793">
    <property type="entry name" value="NADH:flavin_oxidoreductase"/>
</dbReference>
<evidence type="ECO:0000313" key="13">
    <source>
        <dbReference type="Proteomes" id="UP000193083"/>
    </source>
</evidence>
<dbReference type="InterPro" id="IPR036188">
    <property type="entry name" value="FAD/NAD-bd_sf"/>
</dbReference>
<dbReference type="SUPFAM" id="SSF51905">
    <property type="entry name" value="FAD/NAD(P)-binding domain"/>
    <property type="match status" value="1"/>
</dbReference>
<reference evidence="12 13" key="1">
    <citation type="submission" date="2017-04" db="EMBL/GenBank/DDBJ databases">
        <authorList>
            <person name="Afonso C.L."/>
            <person name="Miller P.J."/>
            <person name="Scott M.A."/>
            <person name="Spackman E."/>
            <person name="Goraichik I."/>
            <person name="Dimitrov K.M."/>
            <person name="Suarez D.L."/>
            <person name="Swayne D.E."/>
        </authorList>
    </citation>
    <scope>NUCLEOTIDE SEQUENCE [LARGE SCALE GENOMIC DNA]</scope>
    <source>
        <strain evidence="12 13">B5P</strain>
    </source>
</reference>
<dbReference type="Pfam" id="PF00724">
    <property type="entry name" value="Oxidored_FMN"/>
    <property type="match status" value="1"/>
</dbReference>
<evidence type="ECO:0000259" key="11">
    <source>
        <dbReference type="Pfam" id="PF00724"/>
    </source>
</evidence>
<evidence type="ECO:0000256" key="2">
    <source>
        <dbReference type="ARBA" id="ARBA00001966"/>
    </source>
</evidence>
<gene>
    <name evidence="12" type="ORF">SAMN02982922_0626</name>
</gene>
<evidence type="ECO:0000256" key="7">
    <source>
        <dbReference type="ARBA" id="ARBA00023002"/>
    </source>
</evidence>
<dbReference type="AlphaFoldDB" id="A0A1X7MT01"/>
<evidence type="ECO:0000256" key="6">
    <source>
        <dbReference type="ARBA" id="ARBA00022723"/>
    </source>
</evidence>
<evidence type="ECO:0000256" key="3">
    <source>
        <dbReference type="ARBA" id="ARBA00011048"/>
    </source>
</evidence>
<dbReference type="Proteomes" id="UP000193083">
    <property type="component" value="Unassembled WGS sequence"/>
</dbReference>
<dbReference type="RefSeq" id="WP_085462810.1">
    <property type="nucleotide sequence ID" value="NZ_FXBL01000004.1"/>
</dbReference>
<evidence type="ECO:0000256" key="4">
    <source>
        <dbReference type="ARBA" id="ARBA00022630"/>
    </source>
</evidence>
<dbReference type="GO" id="GO:0046872">
    <property type="term" value="F:metal ion binding"/>
    <property type="evidence" value="ECO:0007669"/>
    <property type="project" value="UniProtKB-KW"/>
</dbReference>
<keyword evidence="13" id="KW-1185">Reference proteome</keyword>
<dbReference type="GO" id="GO:0016491">
    <property type="term" value="F:oxidoreductase activity"/>
    <property type="evidence" value="ECO:0007669"/>
    <property type="project" value="UniProtKB-KW"/>
</dbReference>
<comment type="cofactor">
    <cofactor evidence="1">
        <name>FMN</name>
        <dbReference type="ChEBI" id="CHEBI:58210"/>
    </cofactor>
</comment>
<dbReference type="OrthoDB" id="9804454at2"/>
<organism evidence="12 13">
    <name type="scientific">Mesorhizobium australicum</name>
    <dbReference type="NCBI Taxonomy" id="536018"/>
    <lineage>
        <taxon>Bacteria</taxon>
        <taxon>Pseudomonadati</taxon>
        <taxon>Pseudomonadota</taxon>
        <taxon>Alphaproteobacteria</taxon>
        <taxon>Hyphomicrobiales</taxon>
        <taxon>Phyllobacteriaceae</taxon>
        <taxon>Mesorhizobium</taxon>
    </lineage>
</organism>
<keyword evidence="6" id="KW-0479">Metal-binding</keyword>
<dbReference type="Gene3D" id="3.50.50.60">
    <property type="entry name" value="FAD/NAD(P)-binding domain"/>
    <property type="match status" value="1"/>
</dbReference>
<feature type="region of interest" description="Disordered" evidence="10">
    <location>
        <begin position="120"/>
        <end position="143"/>
    </location>
</feature>
<sequence>MVAQTKAFGDSAYPSVFRPFRIGKVEVKNRIFVPAHTTNFATDFLPDEKHIHYHRERARGGVGLIIVEPLRVHRTSLGRSGGLTGADREALPGLQRITQTIKSEGVPVFVQLTHAGRHSENAVDRSAPWGPDDTPWTTSGQIPHPMTRAEIDEVVQSYRNAAELAIEAGFDGMEIHFGHGHLLHQFLSPATNQRADEFGGGLENRMRFPLRVLRAVVDQIGGRVAFGVRVSVDELLCGGLDAEQSLDIIHRTAQERGINFFNASVASYNWPSIGYHVPDMSAPRHPYLDTTLRMRELIGDIPLLTAARYTSLSDAEDALSTGKIDMVGMMRAHIADPQIIAKTQAGREADIRPCIASNFCIEQLATNQPITCMMNPRVGREGYWLEGRPNDVAPLRLLVVGGGPAGLEAARVASELGHRVWLWEATGSLGGKLNVAGAGAGRSDLHRMRDFLIEQAAKAGVSVVLGKRADVNEIRAFAPDRVLLANGATNETTVRRGFEAGISVDDALTAPRDSWHGARVAIWDETGSWGALSTAETLAGAGAEVSFFSQPDSPLWDINIYSRMTALERLRASRVLVRTRVKLLGLDNGSLILAETSLGKEERCGPFDKLVLAMRGQAQTLFMNELQAQALVVSSIGDAHAPRSLLQAVFEGHRAARALVTGTGRQ</sequence>
<comment type="similarity">
    <text evidence="3">In the N-terminal section; belongs to the NADH:flavin oxidoreductase/NADH oxidase family.</text>
</comment>
<accession>A0A1X7MT01</accession>
<evidence type="ECO:0000256" key="10">
    <source>
        <dbReference type="SAM" id="MobiDB-lite"/>
    </source>
</evidence>
<evidence type="ECO:0000256" key="9">
    <source>
        <dbReference type="ARBA" id="ARBA00023014"/>
    </source>
</evidence>
<dbReference type="Gene3D" id="3.40.50.720">
    <property type="entry name" value="NAD(P)-binding Rossmann-like Domain"/>
    <property type="match status" value="1"/>
</dbReference>
<dbReference type="GO" id="GO:0010181">
    <property type="term" value="F:FMN binding"/>
    <property type="evidence" value="ECO:0007669"/>
    <property type="project" value="InterPro"/>
</dbReference>
<dbReference type="EMBL" id="FXBL01000004">
    <property type="protein sequence ID" value="SMH27754.1"/>
    <property type="molecule type" value="Genomic_DNA"/>
</dbReference>
<evidence type="ECO:0000256" key="8">
    <source>
        <dbReference type="ARBA" id="ARBA00023004"/>
    </source>
</evidence>
<keyword evidence="9" id="KW-0411">Iron-sulfur</keyword>
<dbReference type="GO" id="GO:0051536">
    <property type="term" value="F:iron-sulfur cluster binding"/>
    <property type="evidence" value="ECO:0007669"/>
    <property type="project" value="UniProtKB-KW"/>
</dbReference>
<proteinExistence type="inferred from homology"/>
<dbReference type="SUPFAM" id="SSF51971">
    <property type="entry name" value="Nucleotide-binding domain"/>
    <property type="match status" value="1"/>
</dbReference>
<dbReference type="InterPro" id="IPR001155">
    <property type="entry name" value="OxRdtase_FMN_N"/>
</dbReference>